<dbReference type="AlphaFoldDB" id="A0A822XU23"/>
<name>A0A822XU23_NELNU</name>
<evidence type="ECO:0000313" key="2">
    <source>
        <dbReference type="Proteomes" id="UP000607653"/>
    </source>
</evidence>
<keyword evidence="2" id="KW-1185">Reference proteome</keyword>
<dbReference type="EMBL" id="DUZY01000001">
    <property type="protein sequence ID" value="DAD22325.1"/>
    <property type="molecule type" value="Genomic_DNA"/>
</dbReference>
<reference evidence="1 2" key="1">
    <citation type="journal article" date="2020" name="Mol. Biol. Evol.">
        <title>Distinct Expression and Methylation Patterns for Genes with Different Fates following a Single Whole-Genome Duplication in Flowering Plants.</title>
        <authorList>
            <person name="Shi T."/>
            <person name="Rahmani R.S."/>
            <person name="Gugger P.F."/>
            <person name="Wang M."/>
            <person name="Li H."/>
            <person name="Zhang Y."/>
            <person name="Li Z."/>
            <person name="Wang Q."/>
            <person name="Van de Peer Y."/>
            <person name="Marchal K."/>
            <person name="Chen J."/>
        </authorList>
    </citation>
    <scope>NUCLEOTIDE SEQUENCE [LARGE SCALE GENOMIC DNA]</scope>
    <source>
        <tissue evidence="1">Leaf</tissue>
    </source>
</reference>
<protein>
    <submittedName>
        <fullName evidence="1">Uncharacterized protein</fullName>
    </submittedName>
</protein>
<organism evidence="1 2">
    <name type="scientific">Nelumbo nucifera</name>
    <name type="common">Sacred lotus</name>
    <dbReference type="NCBI Taxonomy" id="4432"/>
    <lineage>
        <taxon>Eukaryota</taxon>
        <taxon>Viridiplantae</taxon>
        <taxon>Streptophyta</taxon>
        <taxon>Embryophyta</taxon>
        <taxon>Tracheophyta</taxon>
        <taxon>Spermatophyta</taxon>
        <taxon>Magnoliopsida</taxon>
        <taxon>Proteales</taxon>
        <taxon>Nelumbonaceae</taxon>
        <taxon>Nelumbo</taxon>
    </lineage>
</organism>
<gene>
    <name evidence="1" type="ORF">HUJ06_023788</name>
</gene>
<dbReference type="Proteomes" id="UP000607653">
    <property type="component" value="Unassembled WGS sequence"/>
</dbReference>
<accession>A0A822XU23</accession>
<evidence type="ECO:0000313" key="1">
    <source>
        <dbReference type="EMBL" id="DAD22325.1"/>
    </source>
</evidence>
<proteinExistence type="predicted"/>
<sequence>MMWDALARYSSSVINLVGDNIQFFVHLHFIRIYNLSSEAGRLNAEFKEAKAELEARIRDSMFFQVASDGWKPKVFGNYGGENVVNLIVKLPSRTSLFQRVLFTNCPVPSKYAEEILWETIIGICGSVVWCNGDPLVQWRSQAVTDN</sequence>
<comment type="caution">
    <text evidence="1">The sequence shown here is derived from an EMBL/GenBank/DDBJ whole genome shotgun (WGS) entry which is preliminary data.</text>
</comment>